<dbReference type="GO" id="GO:0005829">
    <property type="term" value="C:cytosol"/>
    <property type="evidence" value="ECO:0007669"/>
    <property type="project" value="TreeGrafter"/>
</dbReference>
<gene>
    <name evidence="1" type="ORF">SAMN05443428_12427</name>
</gene>
<dbReference type="Pfam" id="PF08282">
    <property type="entry name" value="Hydrolase_3"/>
    <property type="match status" value="1"/>
</dbReference>
<name>A0A1T4Y7H1_9CLOT</name>
<dbReference type="GO" id="GO:0016791">
    <property type="term" value="F:phosphatase activity"/>
    <property type="evidence" value="ECO:0007669"/>
    <property type="project" value="TreeGrafter"/>
</dbReference>
<keyword evidence="2" id="KW-1185">Reference proteome</keyword>
<dbReference type="InterPro" id="IPR006379">
    <property type="entry name" value="HAD-SF_hydro_IIB"/>
</dbReference>
<dbReference type="SUPFAM" id="SSF56784">
    <property type="entry name" value="HAD-like"/>
    <property type="match status" value="1"/>
</dbReference>
<accession>A0A1T4Y7H1</accession>
<dbReference type="SFLD" id="SFLDG01140">
    <property type="entry name" value="C2.B:_Phosphomannomutase_and_P"/>
    <property type="match status" value="1"/>
</dbReference>
<dbReference type="InterPro" id="IPR000150">
    <property type="entry name" value="Cof"/>
</dbReference>
<proteinExistence type="predicted"/>
<dbReference type="Proteomes" id="UP000190105">
    <property type="component" value="Unassembled WGS sequence"/>
</dbReference>
<dbReference type="OrthoDB" id="9781413at2"/>
<evidence type="ECO:0000313" key="2">
    <source>
        <dbReference type="Proteomes" id="UP000190105"/>
    </source>
</evidence>
<reference evidence="2" key="1">
    <citation type="submission" date="2017-02" db="EMBL/GenBank/DDBJ databases">
        <authorList>
            <person name="Varghese N."/>
            <person name="Submissions S."/>
        </authorList>
    </citation>
    <scope>NUCLEOTIDE SEQUENCE [LARGE SCALE GENOMIC DNA]</scope>
    <source>
        <strain evidence="2">USBA 833</strain>
    </source>
</reference>
<sequence length="277" mass="31231">MKKYEGYLLVSDLDGTLLDSNKNISKENIDAISHFVENGGLFAVATGRTEMNLFPYIKNLNINCPCILYNGSVIYDIESRKFVKCSFIKNQYIINPLKKVLEKYKNICVQIFTEGKMYIVSGDTYMDPYVISEKQPFEFADIENIKDKPFIKIILNGEHDVLKEVNSLIEKEVPKNIIEAVFSQSFYLEILPCNVSKGSALIELIDILKIDKKRVIAIGDYCNDIEMIKTAGLGVATKNAHPLLKEAADVTTVSNDDHALYNLIKNIIPKFEEALAG</sequence>
<dbReference type="PANTHER" id="PTHR10000:SF8">
    <property type="entry name" value="HAD SUPERFAMILY HYDROLASE-LIKE, TYPE 3"/>
    <property type="match status" value="1"/>
</dbReference>
<dbReference type="Gene3D" id="3.40.50.1000">
    <property type="entry name" value="HAD superfamily/HAD-like"/>
    <property type="match status" value="1"/>
</dbReference>
<dbReference type="CDD" id="cd07516">
    <property type="entry name" value="HAD_Pase"/>
    <property type="match status" value="1"/>
</dbReference>
<dbReference type="EMBL" id="FUYH01000024">
    <property type="protein sequence ID" value="SKA97241.1"/>
    <property type="molecule type" value="Genomic_DNA"/>
</dbReference>
<dbReference type="NCBIfam" id="TIGR00099">
    <property type="entry name" value="Cof-subfamily"/>
    <property type="match status" value="1"/>
</dbReference>
<dbReference type="GO" id="GO:0000287">
    <property type="term" value="F:magnesium ion binding"/>
    <property type="evidence" value="ECO:0007669"/>
    <property type="project" value="TreeGrafter"/>
</dbReference>
<evidence type="ECO:0000313" key="1">
    <source>
        <dbReference type="EMBL" id="SKA97241.1"/>
    </source>
</evidence>
<dbReference type="RefSeq" id="WP_078697428.1">
    <property type="nucleotide sequence ID" value="NZ_FUYH01000024.1"/>
</dbReference>
<dbReference type="InterPro" id="IPR023214">
    <property type="entry name" value="HAD_sf"/>
</dbReference>
<dbReference type="PANTHER" id="PTHR10000">
    <property type="entry name" value="PHOSPHOSERINE PHOSPHATASE"/>
    <property type="match status" value="1"/>
</dbReference>
<dbReference type="STRING" id="1147123.SAMN05443428_12427"/>
<dbReference type="SFLD" id="SFLDS00003">
    <property type="entry name" value="Haloacid_Dehalogenase"/>
    <property type="match status" value="1"/>
</dbReference>
<dbReference type="InterPro" id="IPR036412">
    <property type="entry name" value="HAD-like_sf"/>
</dbReference>
<dbReference type="AlphaFoldDB" id="A0A1T4Y7H1"/>
<evidence type="ECO:0008006" key="3">
    <source>
        <dbReference type="Google" id="ProtNLM"/>
    </source>
</evidence>
<dbReference type="Gene3D" id="3.30.1240.10">
    <property type="match status" value="1"/>
</dbReference>
<organism evidence="1 2">
    <name type="scientific">Caloramator quimbayensis</name>
    <dbReference type="NCBI Taxonomy" id="1147123"/>
    <lineage>
        <taxon>Bacteria</taxon>
        <taxon>Bacillati</taxon>
        <taxon>Bacillota</taxon>
        <taxon>Clostridia</taxon>
        <taxon>Eubacteriales</taxon>
        <taxon>Clostridiaceae</taxon>
        <taxon>Caloramator</taxon>
    </lineage>
</organism>
<protein>
    <recommendedName>
        <fullName evidence="3">Cof subfamily of IIB subfamily of haloacid dehalogenase superfamily/HAD-superfamily hydrolase, subfamily IIB</fullName>
    </recommendedName>
</protein>
<dbReference type="NCBIfam" id="TIGR01484">
    <property type="entry name" value="HAD-SF-IIB"/>
    <property type="match status" value="1"/>
</dbReference>